<protein>
    <submittedName>
        <fullName evidence="1">Uncharacterized protein</fullName>
    </submittedName>
</protein>
<reference evidence="1" key="1">
    <citation type="journal article" date="2017" name="Elife">
        <title>The kinetoplastid-infecting Bodo saltans virus (BsV), a window into the most abundant giant viruses in the sea.</title>
        <authorList>
            <person name="Deeg C.M."/>
            <person name="Chow C.-E.T."/>
            <person name="Suttle C.A."/>
        </authorList>
    </citation>
    <scope>NUCLEOTIDE SEQUENCE</scope>
    <source>
        <strain evidence="1">NG1</strain>
    </source>
</reference>
<name>A0A2H4UWE7_9VIRU</name>
<evidence type="ECO:0000313" key="1">
    <source>
        <dbReference type="EMBL" id="ATZ81009.1"/>
    </source>
</evidence>
<dbReference type="EMBL" id="MF782455">
    <property type="protein sequence ID" value="ATZ81009.1"/>
    <property type="molecule type" value="Genomic_DNA"/>
</dbReference>
<gene>
    <name evidence="1" type="ORF">BMW23_0964</name>
</gene>
<proteinExistence type="predicted"/>
<dbReference type="Proteomes" id="UP000240325">
    <property type="component" value="Segment"/>
</dbReference>
<sequence>MLTDWIIYTKLYDNLKIEKSLNNEKLNSIHRESY</sequence>
<evidence type="ECO:0000313" key="2">
    <source>
        <dbReference type="Proteomes" id="UP000240325"/>
    </source>
</evidence>
<keyword evidence="2" id="KW-1185">Reference proteome</keyword>
<organism evidence="1">
    <name type="scientific">Bodo saltans virus</name>
    <dbReference type="NCBI Taxonomy" id="2024608"/>
    <lineage>
        <taxon>Viruses</taxon>
        <taxon>Varidnaviria</taxon>
        <taxon>Bamfordvirae</taxon>
        <taxon>Nucleocytoviricota</taxon>
        <taxon>Megaviricetes</taxon>
        <taxon>Imitervirales</taxon>
        <taxon>Mimiviridae</taxon>
        <taxon>Klosneuvirinae</taxon>
        <taxon>Theiavirus</taxon>
        <taxon>Theiavirus salishense</taxon>
    </lineage>
</organism>
<accession>A0A2H4UWE7</accession>